<evidence type="ECO:0000256" key="8">
    <source>
        <dbReference type="SAM" id="MobiDB-lite"/>
    </source>
</evidence>
<comment type="cofactor">
    <cofactor evidence="1">
        <name>Zn(2+)</name>
        <dbReference type="ChEBI" id="CHEBI:29105"/>
    </cofactor>
</comment>
<keyword evidence="6" id="KW-0482">Metalloprotease</keyword>
<dbReference type="PROSITE" id="PS52035">
    <property type="entry name" value="PEPTIDASE_M14"/>
    <property type="match status" value="1"/>
</dbReference>
<proteinExistence type="inferred from homology"/>
<dbReference type="RefSeq" id="WP_166395026.1">
    <property type="nucleotide sequence ID" value="NZ_CP045121.1"/>
</dbReference>
<gene>
    <name evidence="10" type="ORF">GBA65_01175</name>
</gene>
<keyword evidence="11" id="KW-1185">Reference proteome</keyword>
<evidence type="ECO:0000256" key="3">
    <source>
        <dbReference type="ARBA" id="ARBA00022670"/>
    </source>
</evidence>
<dbReference type="GO" id="GO:0004181">
    <property type="term" value="F:metallocarboxypeptidase activity"/>
    <property type="evidence" value="ECO:0007669"/>
    <property type="project" value="InterPro"/>
</dbReference>
<feature type="domain" description="Peptidase M14" evidence="9">
    <location>
        <begin position="5"/>
        <end position="359"/>
    </location>
</feature>
<evidence type="ECO:0000259" key="9">
    <source>
        <dbReference type="PROSITE" id="PS52035"/>
    </source>
</evidence>
<feature type="compositionally biased region" description="Basic and acidic residues" evidence="8">
    <location>
        <begin position="138"/>
        <end position="147"/>
    </location>
</feature>
<dbReference type="AlphaFoldDB" id="A0A6G8PSD8"/>
<organism evidence="10 11">
    <name type="scientific">Rubrobacter marinus</name>
    <dbReference type="NCBI Taxonomy" id="2653852"/>
    <lineage>
        <taxon>Bacteria</taxon>
        <taxon>Bacillati</taxon>
        <taxon>Actinomycetota</taxon>
        <taxon>Rubrobacteria</taxon>
        <taxon>Rubrobacterales</taxon>
        <taxon>Rubrobacteraceae</taxon>
        <taxon>Rubrobacter</taxon>
    </lineage>
</organism>
<evidence type="ECO:0000256" key="7">
    <source>
        <dbReference type="PROSITE-ProRule" id="PRU01379"/>
    </source>
</evidence>
<feature type="region of interest" description="Disordered" evidence="8">
    <location>
        <begin position="125"/>
        <end position="147"/>
    </location>
</feature>
<dbReference type="GO" id="GO:0005615">
    <property type="term" value="C:extracellular space"/>
    <property type="evidence" value="ECO:0007669"/>
    <property type="project" value="TreeGrafter"/>
</dbReference>
<accession>A0A6G8PSD8</accession>
<keyword evidence="5" id="KW-0862">Zinc</keyword>
<keyword evidence="3" id="KW-0645">Protease</keyword>
<dbReference type="SUPFAM" id="SSF53187">
    <property type="entry name" value="Zn-dependent exopeptidases"/>
    <property type="match status" value="1"/>
</dbReference>
<dbReference type="EMBL" id="CP045121">
    <property type="protein sequence ID" value="QIN77350.1"/>
    <property type="molecule type" value="Genomic_DNA"/>
</dbReference>
<dbReference type="PANTHER" id="PTHR11705">
    <property type="entry name" value="PROTEASE FAMILY M14 CARBOXYPEPTIDASE A,B"/>
    <property type="match status" value="1"/>
</dbReference>
<sequence length="554" mass="62053">MRFDRYLGYEELAGELRGYAEEYPGLCKVVSIGESREGRGILLAEITNGETGPASEKPAFWVDGNTHAGEVTGSMAALYLIRTLLKRHGEDDLVTRLLDEGTFYVLPRLSPDGAERYLTTPHTLRASTRPWPEPEEEPGLHPEDLDGDGHIVQMRVEDEAGEWRVSDGDPRLMVRRRPDESGGRYYRVYREGLFKDYDGFERKIARPLYGLDMNRQYPYGWREDHEQQGAGPYPLSEPESRAQVEALLARRNVFSLHTYHTFCGAILRPFSDKEDGKMPEHDLAVFEALGERGTELTGYPNISVYHDFRYAPNEVITGAFDDWAYSAYGVFAYTVEFWSLARAAGVEVEDFIAFFRDPPEEASLAMLRWNDEALGGEGFVRWKPFEHPQLGKVEIGGWKTKFTFQNPPPGLLEAECEKLTRFALAHASCAPRLEAELEVEELADGLRRVEVRVRNTGYLPTSVTKIAQEKGVTKPVRAEITPPEGASLVSGEAEVDLGHLSGRSALAGNSWKSPAFFAGLPSDYAARALWVLRGDGPVRVEVRSEKAGTVRLEG</sequence>
<feature type="active site" description="Proton donor/acceptor" evidence="7">
    <location>
        <position position="336"/>
    </location>
</feature>
<evidence type="ECO:0000313" key="11">
    <source>
        <dbReference type="Proteomes" id="UP000502706"/>
    </source>
</evidence>
<evidence type="ECO:0000256" key="4">
    <source>
        <dbReference type="ARBA" id="ARBA00022801"/>
    </source>
</evidence>
<dbReference type="SMART" id="SM00631">
    <property type="entry name" value="Zn_pept"/>
    <property type="match status" value="1"/>
</dbReference>
<name>A0A6G8PSD8_9ACTN</name>
<keyword evidence="10" id="KW-0121">Carboxypeptidase</keyword>
<dbReference type="PRINTS" id="PR00765">
    <property type="entry name" value="CRBOXYPTASEA"/>
</dbReference>
<dbReference type="Proteomes" id="UP000502706">
    <property type="component" value="Chromosome"/>
</dbReference>
<evidence type="ECO:0000256" key="6">
    <source>
        <dbReference type="ARBA" id="ARBA00023049"/>
    </source>
</evidence>
<dbReference type="Pfam" id="PF00246">
    <property type="entry name" value="Peptidase_M14"/>
    <property type="match status" value="1"/>
</dbReference>
<dbReference type="KEGG" id="rmar:GBA65_01175"/>
<dbReference type="GO" id="GO:0008270">
    <property type="term" value="F:zinc ion binding"/>
    <property type="evidence" value="ECO:0007669"/>
    <property type="project" value="InterPro"/>
</dbReference>
<dbReference type="Gene3D" id="3.40.630.10">
    <property type="entry name" value="Zn peptidases"/>
    <property type="match status" value="1"/>
</dbReference>
<evidence type="ECO:0000256" key="5">
    <source>
        <dbReference type="ARBA" id="ARBA00022833"/>
    </source>
</evidence>
<dbReference type="InterPro" id="IPR000834">
    <property type="entry name" value="Peptidase_M14"/>
</dbReference>
<evidence type="ECO:0000256" key="1">
    <source>
        <dbReference type="ARBA" id="ARBA00001947"/>
    </source>
</evidence>
<evidence type="ECO:0000313" key="10">
    <source>
        <dbReference type="EMBL" id="QIN77350.1"/>
    </source>
</evidence>
<protein>
    <submittedName>
        <fullName evidence="10">Carboxypeptidase</fullName>
    </submittedName>
</protein>
<evidence type="ECO:0000256" key="2">
    <source>
        <dbReference type="ARBA" id="ARBA00005988"/>
    </source>
</evidence>
<reference evidence="10 11" key="1">
    <citation type="submission" date="2019-10" db="EMBL/GenBank/DDBJ databases">
        <title>Rubrobacter sp nov SCSIO 52915 isolated from a deep-sea sediment in the South China Sea.</title>
        <authorList>
            <person name="Chen R.W."/>
        </authorList>
    </citation>
    <scope>NUCLEOTIDE SEQUENCE [LARGE SCALE GENOMIC DNA]</scope>
    <source>
        <strain evidence="10 11">SCSIO 52915</strain>
    </source>
</reference>
<keyword evidence="4" id="KW-0378">Hydrolase</keyword>
<dbReference type="PANTHER" id="PTHR11705:SF143">
    <property type="entry name" value="SLL0236 PROTEIN"/>
    <property type="match status" value="1"/>
</dbReference>
<dbReference type="CDD" id="cd06905">
    <property type="entry name" value="M14-like"/>
    <property type="match status" value="1"/>
</dbReference>
<dbReference type="GO" id="GO:0006508">
    <property type="term" value="P:proteolysis"/>
    <property type="evidence" value="ECO:0007669"/>
    <property type="project" value="UniProtKB-KW"/>
</dbReference>
<comment type="similarity">
    <text evidence="2 7">Belongs to the peptidase M14 family.</text>
</comment>